<gene>
    <name evidence="1" type="ORF">IL334_006897</name>
</gene>
<sequence length="111" mass="12111">MASASAWTQQLFTNDSPDLAKAIQGLLDAADHMRTTTGSSPGPIDVVSYFNDVKYRLSRPNEDAVDVTQISSLPLFDFDLNLPDFDFSFMGTDATGDVTQTGWEGDTWGLI</sequence>
<dbReference type="EMBL" id="CP141889">
    <property type="protein sequence ID" value="WRT69906.1"/>
    <property type="molecule type" value="Genomic_DNA"/>
</dbReference>
<name>A0ABZ1DAB5_9TREE</name>
<dbReference type="Proteomes" id="UP001329825">
    <property type="component" value="Chromosome 9"/>
</dbReference>
<evidence type="ECO:0000313" key="2">
    <source>
        <dbReference type="Proteomes" id="UP001329825"/>
    </source>
</evidence>
<dbReference type="GeneID" id="87959027"/>
<reference evidence="1 2" key="1">
    <citation type="submission" date="2024-01" db="EMBL/GenBank/DDBJ databases">
        <title>Comparative genomics of Cryptococcus and Kwoniella reveals pathogenesis evolution and contrasting modes of karyotype evolution via chromosome fusion or intercentromeric recombination.</title>
        <authorList>
            <person name="Coelho M.A."/>
            <person name="David-Palma M."/>
            <person name="Shea T."/>
            <person name="Bowers K."/>
            <person name="McGinley-Smith S."/>
            <person name="Mohammad A.W."/>
            <person name="Gnirke A."/>
            <person name="Yurkov A.M."/>
            <person name="Nowrousian M."/>
            <person name="Sun S."/>
            <person name="Cuomo C.A."/>
            <person name="Heitman J."/>
        </authorList>
    </citation>
    <scope>NUCLEOTIDE SEQUENCE [LARGE SCALE GENOMIC DNA]</scope>
    <source>
        <strain evidence="1">CBS 11374</strain>
    </source>
</reference>
<dbReference type="RefSeq" id="XP_062794645.1">
    <property type="nucleotide sequence ID" value="XM_062938594.1"/>
</dbReference>
<keyword evidence="2" id="KW-1185">Reference proteome</keyword>
<protein>
    <submittedName>
        <fullName evidence="1">Uncharacterized protein</fullName>
    </submittedName>
</protein>
<evidence type="ECO:0000313" key="1">
    <source>
        <dbReference type="EMBL" id="WRT69906.1"/>
    </source>
</evidence>
<accession>A0ABZ1DAB5</accession>
<proteinExistence type="predicted"/>
<organism evidence="1 2">
    <name type="scientific">Kwoniella shivajii</name>
    <dbReference type="NCBI Taxonomy" id="564305"/>
    <lineage>
        <taxon>Eukaryota</taxon>
        <taxon>Fungi</taxon>
        <taxon>Dikarya</taxon>
        <taxon>Basidiomycota</taxon>
        <taxon>Agaricomycotina</taxon>
        <taxon>Tremellomycetes</taxon>
        <taxon>Tremellales</taxon>
        <taxon>Cryptococcaceae</taxon>
        <taxon>Kwoniella</taxon>
    </lineage>
</organism>